<reference evidence="8 9" key="1">
    <citation type="journal article" date="2015" name="PLoS Pathog.">
        <title>Leptomonas seymouri: Adaptations to the Dixenous Life Cycle Analyzed by Genome Sequencing, Transcriptome Profiling and Co-infection with Leishmania donovani.</title>
        <authorList>
            <person name="Kraeva N."/>
            <person name="Butenko A."/>
            <person name="Hlavacova J."/>
            <person name="Kostygov A."/>
            <person name="Myskova J."/>
            <person name="Grybchuk D."/>
            <person name="Lestinova T."/>
            <person name="Votypka J."/>
            <person name="Volf P."/>
            <person name="Opperdoes F."/>
            <person name="Flegontov P."/>
            <person name="Lukes J."/>
            <person name="Yurchenko V."/>
        </authorList>
    </citation>
    <scope>NUCLEOTIDE SEQUENCE [LARGE SCALE GENOMIC DNA]</scope>
    <source>
        <strain evidence="8 9">ATCC 30220</strain>
    </source>
</reference>
<feature type="domain" description="Arf-GAP" evidence="7">
    <location>
        <begin position="17"/>
        <end position="100"/>
    </location>
</feature>
<evidence type="ECO:0000256" key="3">
    <source>
        <dbReference type="ARBA" id="ARBA00022771"/>
    </source>
</evidence>
<evidence type="ECO:0000259" key="7">
    <source>
        <dbReference type="PROSITE" id="PS50115"/>
    </source>
</evidence>
<feature type="compositionally biased region" description="Low complexity" evidence="6">
    <location>
        <begin position="357"/>
        <end position="375"/>
    </location>
</feature>
<dbReference type="AlphaFoldDB" id="A0A0N1I148"/>
<name>A0A0N1I148_LEPSE</name>
<dbReference type="SMART" id="SM00105">
    <property type="entry name" value="ArfGap"/>
    <property type="match status" value="1"/>
</dbReference>
<dbReference type="OrthoDB" id="10266696at2759"/>
<sequence length="447" mass="46781">MSSVGRIQMPETSEEAKELVATVRQLPGNRVCFDCPQKNPSWCSVTYGIFLCMDCCGRHRGLGVHITFMKSAELDSWNPLEAIRIALGGNDRAKQFMKQHGNMDPKSFYNSPAAALYKRIIDKAVNDFQQSGQLPPVAPVISSASLSPTPPNALPGSASRSASPAPFFGVSLTAAAGEPSSSSPTDPHSPATATSQGSPVVAAPIVAISSKPTGLGTKKLGGGSGPAKAKKRGFGGIARVEDGTIEESTQPVSVDLLYDQEAEQRKAAEEEQERQRQADLAAAASRAVDPDNLGGGRSSDQSTGTGTPQPQRQTAFISKNAENVTGDLFDETARAPEPAPAPYLGVGSANSTSRTVAKPSTTSMPAAAAVSAMASQPRTGPDFRGIGNQAYVPEEPSGRKSDIDGMYITAANDVMRNVSEVARNLQQSAASATESWGTAVKKFLDDL</sequence>
<dbReference type="GO" id="GO:0008270">
    <property type="term" value="F:zinc ion binding"/>
    <property type="evidence" value="ECO:0007669"/>
    <property type="project" value="UniProtKB-KW"/>
</dbReference>
<dbReference type="CDD" id="cd08831">
    <property type="entry name" value="ArfGap_ArfGap2_3_like"/>
    <property type="match status" value="1"/>
</dbReference>
<dbReference type="VEuPathDB" id="TriTrypDB:Lsey_0044_0160"/>
<dbReference type="Pfam" id="PF01412">
    <property type="entry name" value="ArfGap"/>
    <property type="match status" value="1"/>
</dbReference>
<evidence type="ECO:0000313" key="8">
    <source>
        <dbReference type="EMBL" id="KPI88645.1"/>
    </source>
</evidence>
<comment type="caution">
    <text evidence="8">The sequence shown here is derived from an EMBL/GenBank/DDBJ whole genome shotgun (WGS) entry which is preliminary data.</text>
</comment>
<protein>
    <recommendedName>
        <fullName evidence="7">Arf-GAP domain-containing protein</fullName>
    </recommendedName>
</protein>
<dbReference type="GO" id="GO:0048205">
    <property type="term" value="P:COPI coating of Golgi vesicle"/>
    <property type="evidence" value="ECO:0007669"/>
    <property type="project" value="TreeGrafter"/>
</dbReference>
<keyword evidence="9" id="KW-1185">Reference proteome</keyword>
<keyword evidence="3 5" id="KW-0863">Zinc-finger</keyword>
<dbReference type="Gene3D" id="1.10.220.150">
    <property type="entry name" value="Arf GTPase activating protein"/>
    <property type="match status" value="1"/>
</dbReference>
<dbReference type="SUPFAM" id="SSF57863">
    <property type="entry name" value="ArfGap/RecO-like zinc finger"/>
    <property type="match status" value="1"/>
</dbReference>
<dbReference type="EMBL" id="LJSK01000044">
    <property type="protein sequence ID" value="KPI88645.1"/>
    <property type="molecule type" value="Genomic_DNA"/>
</dbReference>
<evidence type="ECO:0000256" key="5">
    <source>
        <dbReference type="PROSITE-ProRule" id="PRU00288"/>
    </source>
</evidence>
<feature type="compositionally biased region" description="Low complexity" evidence="6">
    <location>
        <begin position="301"/>
        <end position="314"/>
    </location>
</feature>
<keyword evidence="2" id="KW-0479">Metal-binding</keyword>
<dbReference type="Proteomes" id="UP000038009">
    <property type="component" value="Unassembled WGS sequence"/>
</dbReference>
<keyword evidence="1" id="KW-0343">GTPase activation</keyword>
<evidence type="ECO:0000256" key="4">
    <source>
        <dbReference type="ARBA" id="ARBA00022833"/>
    </source>
</evidence>
<dbReference type="FunFam" id="1.10.220.150:FF:000030">
    <property type="entry name" value="GTPase activating protein for Arf, putative"/>
    <property type="match status" value="1"/>
</dbReference>
<dbReference type="PANTHER" id="PTHR45686">
    <property type="entry name" value="ADP-RIBOSYLATION FACTOR GTPASE ACTIVATING PROTEIN 3, ISOFORM H-RELATED"/>
    <property type="match status" value="1"/>
</dbReference>
<keyword evidence="4" id="KW-0862">Zinc</keyword>
<evidence type="ECO:0000256" key="1">
    <source>
        <dbReference type="ARBA" id="ARBA00022468"/>
    </source>
</evidence>
<dbReference type="PANTHER" id="PTHR45686:SF24">
    <property type="entry name" value="FACTOR GTPASE ACTIVATING PROTEIN, PUTATIVE-RELATED"/>
    <property type="match status" value="1"/>
</dbReference>
<feature type="compositionally biased region" description="Basic and acidic residues" evidence="6">
    <location>
        <begin position="262"/>
        <end position="277"/>
    </location>
</feature>
<dbReference type="PRINTS" id="PR00405">
    <property type="entry name" value="REVINTRACTNG"/>
</dbReference>
<proteinExistence type="predicted"/>
<dbReference type="OMA" id="ASDALWH"/>
<dbReference type="InterPro" id="IPR038508">
    <property type="entry name" value="ArfGAP_dom_sf"/>
</dbReference>
<dbReference type="GO" id="GO:0000139">
    <property type="term" value="C:Golgi membrane"/>
    <property type="evidence" value="ECO:0007669"/>
    <property type="project" value="GOC"/>
</dbReference>
<gene>
    <name evidence="8" type="ORF">ABL78_2249</name>
</gene>
<dbReference type="InterPro" id="IPR001164">
    <property type="entry name" value="ArfGAP_dom"/>
</dbReference>
<evidence type="ECO:0000256" key="2">
    <source>
        <dbReference type="ARBA" id="ARBA00022723"/>
    </source>
</evidence>
<feature type="region of interest" description="Disordered" evidence="6">
    <location>
        <begin position="211"/>
        <end position="402"/>
    </location>
</feature>
<feature type="compositionally biased region" description="Low complexity" evidence="6">
    <location>
        <begin position="278"/>
        <end position="287"/>
    </location>
</feature>
<evidence type="ECO:0000256" key="6">
    <source>
        <dbReference type="SAM" id="MobiDB-lite"/>
    </source>
</evidence>
<organism evidence="8 9">
    <name type="scientific">Leptomonas seymouri</name>
    <dbReference type="NCBI Taxonomy" id="5684"/>
    <lineage>
        <taxon>Eukaryota</taxon>
        <taxon>Discoba</taxon>
        <taxon>Euglenozoa</taxon>
        <taxon>Kinetoplastea</taxon>
        <taxon>Metakinetoplastina</taxon>
        <taxon>Trypanosomatida</taxon>
        <taxon>Trypanosomatidae</taxon>
        <taxon>Leishmaniinae</taxon>
        <taxon>Leptomonas</taxon>
    </lineage>
</organism>
<dbReference type="InterPro" id="IPR037278">
    <property type="entry name" value="ARFGAP/RecO"/>
</dbReference>
<dbReference type="GO" id="GO:0005096">
    <property type="term" value="F:GTPase activator activity"/>
    <property type="evidence" value="ECO:0007669"/>
    <property type="project" value="UniProtKB-KW"/>
</dbReference>
<feature type="region of interest" description="Disordered" evidence="6">
    <location>
        <begin position="174"/>
        <end position="198"/>
    </location>
</feature>
<evidence type="ECO:0000313" key="9">
    <source>
        <dbReference type="Proteomes" id="UP000038009"/>
    </source>
</evidence>
<accession>A0A0N1I148</accession>
<feature type="compositionally biased region" description="Low complexity" evidence="6">
    <location>
        <begin position="179"/>
        <end position="195"/>
    </location>
</feature>
<dbReference type="PROSITE" id="PS50115">
    <property type="entry name" value="ARFGAP"/>
    <property type="match status" value="1"/>
</dbReference>